<dbReference type="GO" id="GO:0006508">
    <property type="term" value="P:proteolysis"/>
    <property type="evidence" value="ECO:0007669"/>
    <property type="project" value="InterPro"/>
</dbReference>
<dbReference type="SUPFAM" id="SSF48239">
    <property type="entry name" value="Terpenoid cyclases/Protein prenyltransferases"/>
    <property type="match status" value="1"/>
</dbReference>
<dbReference type="InterPro" id="IPR002890">
    <property type="entry name" value="MG2"/>
</dbReference>
<feature type="signal peptide" evidence="5">
    <location>
        <begin position="1"/>
        <end position="19"/>
    </location>
</feature>
<dbReference type="InterPro" id="IPR011625">
    <property type="entry name" value="A2M_N_BRD"/>
</dbReference>
<dbReference type="InterPro" id="IPR001599">
    <property type="entry name" value="Macroglobln_a2"/>
</dbReference>
<dbReference type="InterPro" id="IPR008930">
    <property type="entry name" value="Terpenoid_cyclase/PrenylTrfase"/>
</dbReference>
<keyword evidence="2 5" id="KW-0732">Signal</keyword>
<dbReference type="Pfam" id="PF17973">
    <property type="entry name" value="bMG10"/>
    <property type="match status" value="1"/>
</dbReference>
<protein>
    <submittedName>
        <fullName evidence="9">PAN domain-containing protein</fullName>
    </submittedName>
</protein>
<dbReference type="InterPro" id="IPR026284">
    <property type="entry name" value="A2MG_proteobact"/>
</dbReference>
<dbReference type="InterPro" id="IPR021868">
    <property type="entry name" value="Alpha_2_Macroglob_MG3"/>
</dbReference>
<dbReference type="PANTHER" id="PTHR40094">
    <property type="entry name" value="ALPHA-2-MACROGLOBULIN HOMOLOG"/>
    <property type="match status" value="1"/>
</dbReference>
<dbReference type="Pfam" id="PF00024">
    <property type="entry name" value="PAN_1"/>
    <property type="match status" value="1"/>
</dbReference>
<organism evidence="9 10">
    <name type="scientific">Phaeovulum veldkampii DSM 11550</name>
    <dbReference type="NCBI Taxonomy" id="1185920"/>
    <lineage>
        <taxon>Bacteria</taxon>
        <taxon>Pseudomonadati</taxon>
        <taxon>Pseudomonadota</taxon>
        <taxon>Alphaproteobacteria</taxon>
        <taxon>Rhodobacterales</taxon>
        <taxon>Paracoccaceae</taxon>
        <taxon>Phaeovulum</taxon>
    </lineage>
</organism>
<dbReference type="InterPro" id="IPR041203">
    <property type="entry name" value="Bact_A2M_MG5"/>
</dbReference>
<dbReference type="InterPro" id="IPR049120">
    <property type="entry name" value="A2M_bMG2"/>
</dbReference>
<dbReference type="Pfam" id="PF17972">
    <property type="entry name" value="bMG5"/>
    <property type="match status" value="1"/>
</dbReference>
<feature type="domain" description="Alpha-2-macroglobulin bait region" evidence="7">
    <location>
        <begin position="951"/>
        <end position="1096"/>
    </location>
</feature>
<evidence type="ECO:0000256" key="5">
    <source>
        <dbReference type="SAM" id="SignalP"/>
    </source>
</evidence>
<evidence type="ECO:0000256" key="1">
    <source>
        <dbReference type="ARBA" id="ARBA00010556"/>
    </source>
</evidence>
<dbReference type="Pfam" id="PF07703">
    <property type="entry name" value="A2M_BRD"/>
    <property type="match status" value="1"/>
</dbReference>
<dbReference type="SMART" id="SM01419">
    <property type="entry name" value="Thiol-ester_cl"/>
    <property type="match status" value="1"/>
</dbReference>
<comment type="similarity">
    <text evidence="1">Belongs to the protease inhibitor I39 (alpha-2-macroglobulin) family. Bacterial alpha-2-macroglobulin subfamily.</text>
</comment>
<dbReference type="Pfam" id="PF11974">
    <property type="entry name" value="bMG3"/>
    <property type="match status" value="1"/>
</dbReference>
<dbReference type="Pfam" id="PF01835">
    <property type="entry name" value="MG2"/>
    <property type="match status" value="1"/>
</dbReference>
<dbReference type="SMART" id="SM00223">
    <property type="entry name" value="APPLE"/>
    <property type="match status" value="1"/>
</dbReference>
<dbReference type="RefSeq" id="WP_107324546.1">
    <property type="nucleotide sequence ID" value="NZ_NHSP01000078.1"/>
</dbReference>
<dbReference type="InterPro" id="IPR000177">
    <property type="entry name" value="Apple"/>
</dbReference>
<dbReference type="InterPro" id="IPR051802">
    <property type="entry name" value="YfhM-like"/>
</dbReference>
<evidence type="ECO:0000313" key="9">
    <source>
        <dbReference type="EMBL" id="PTE18016.1"/>
    </source>
</evidence>
<dbReference type="CDD" id="cd02891">
    <property type="entry name" value="A2M_like"/>
    <property type="match status" value="1"/>
</dbReference>
<keyword evidence="4" id="KW-1015">Disulfide bond</keyword>
<dbReference type="GO" id="GO:0004866">
    <property type="term" value="F:endopeptidase inhibitor activity"/>
    <property type="evidence" value="ECO:0007669"/>
    <property type="project" value="InterPro"/>
</dbReference>
<evidence type="ECO:0000256" key="4">
    <source>
        <dbReference type="ARBA" id="ARBA00023157"/>
    </source>
</evidence>
<evidence type="ECO:0000259" key="6">
    <source>
        <dbReference type="SMART" id="SM00223"/>
    </source>
</evidence>
<name>A0A2T4JJD8_9RHOB</name>
<dbReference type="CDD" id="cd01100">
    <property type="entry name" value="APPLE_Factor_XI_like"/>
    <property type="match status" value="1"/>
</dbReference>
<dbReference type="SMART" id="SM01360">
    <property type="entry name" value="A2M"/>
    <property type="match status" value="1"/>
</dbReference>
<dbReference type="EMBL" id="PZKF01000011">
    <property type="protein sequence ID" value="PTE18016.1"/>
    <property type="molecule type" value="Genomic_DNA"/>
</dbReference>
<dbReference type="InterPro" id="IPR003609">
    <property type="entry name" value="Pan_app"/>
</dbReference>
<dbReference type="Gene3D" id="3.50.4.10">
    <property type="entry name" value="Hepatocyte Growth Factor"/>
    <property type="match status" value="1"/>
</dbReference>
<evidence type="ECO:0000256" key="2">
    <source>
        <dbReference type="ARBA" id="ARBA00022729"/>
    </source>
</evidence>
<feature type="domain" description="Apple" evidence="6">
    <location>
        <begin position="32"/>
        <end position="98"/>
    </location>
</feature>
<gene>
    <name evidence="9" type="ORF">C5F46_06460</name>
</gene>
<dbReference type="InterPro" id="IPR041246">
    <property type="entry name" value="Bact_MG10"/>
</dbReference>
<dbReference type="InterPro" id="IPR041462">
    <property type="entry name" value="Bact_A2M_MG6"/>
</dbReference>
<dbReference type="InterPro" id="IPR047565">
    <property type="entry name" value="Alpha-macroglob_thiol-ester_cl"/>
</dbReference>
<keyword evidence="3" id="KW-0677">Repeat</keyword>
<dbReference type="PANTHER" id="PTHR40094:SF1">
    <property type="entry name" value="UBIQUITIN DOMAIN-CONTAINING PROTEIN"/>
    <property type="match status" value="1"/>
</dbReference>
<feature type="domain" description="Alpha-2-macroglobulin" evidence="8">
    <location>
        <begin position="1158"/>
        <end position="1247"/>
    </location>
</feature>
<dbReference type="Proteomes" id="UP000241899">
    <property type="component" value="Unassembled WGS sequence"/>
</dbReference>
<dbReference type="Gene3D" id="2.60.40.1930">
    <property type="match status" value="1"/>
</dbReference>
<dbReference type="GO" id="GO:0005576">
    <property type="term" value="C:extracellular region"/>
    <property type="evidence" value="ECO:0007669"/>
    <property type="project" value="InterPro"/>
</dbReference>
<dbReference type="PIRSF" id="PIRSF038980">
    <property type="entry name" value="A2M_bac"/>
    <property type="match status" value="1"/>
</dbReference>
<dbReference type="Pfam" id="PF21142">
    <property type="entry name" value="A2M_bMG2"/>
    <property type="match status" value="1"/>
</dbReference>
<evidence type="ECO:0000256" key="3">
    <source>
        <dbReference type="ARBA" id="ARBA00022737"/>
    </source>
</evidence>
<keyword evidence="10" id="KW-1185">Reference proteome</keyword>
<reference evidence="9 10" key="1">
    <citation type="submission" date="2018-03" db="EMBL/GenBank/DDBJ databases">
        <title>Rhodobacter veldkampii.</title>
        <authorList>
            <person name="Meyer T.E."/>
            <person name="Miller S."/>
            <person name="Lodha T."/>
            <person name="Gandham S."/>
            <person name="Chintalapati S."/>
            <person name="Chintalapati V.R."/>
        </authorList>
    </citation>
    <scope>NUCLEOTIDE SEQUENCE [LARGE SCALE GENOMIC DNA]</scope>
    <source>
        <strain evidence="9 10">DSM 11550</strain>
    </source>
</reference>
<comment type="caution">
    <text evidence="9">The sequence shown here is derived from an EMBL/GenBank/DDBJ whole genome shotgun (WGS) entry which is preliminary data.</text>
</comment>
<dbReference type="SMART" id="SM01359">
    <property type="entry name" value="A2M_N_2"/>
    <property type="match status" value="1"/>
</dbReference>
<accession>A0A2T4JJD8</accession>
<evidence type="ECO:0000259" key="7">
    <source>
        <dbReference type="SMART" id="SM01359"/>
    </source>
</evidence>
<sequence length="1811" mass="188222">MRALLTAVFCLTLALPATAQDASPVPERRLVLTENMDLVGADLVQIFDTTLDSCEAACLSNPACQAITFNARNGSCFPKSTVTGQVPYQGAYSGVVQAAAPGLIAQARQRAGDLAFLQAEDLRQARDQAAGLGRAHLTGDWGADQLLSAAAQSRRAGDIAGAARLTGAALNLTDAADQWLDYARLTLALPGDDEAHRDQAGRAVSAGVNGYLRAAPAALRAEALLVLAEALQRADRGRDSVPALRLAQSLSARDDIAAALADAAGKYGFRITEHQVEADSAAPRICALFSEPLARAGTDYAPFVALPEPGLSVEPEGSQLCVAGLKHGARYALTFRAGLPADTGEALTRDVTITAYVRDRAPVVRFPGRAYILPRAADAGLPVETVNTSQLDLKLFRISDRNLVAAMRADYFARSLDYWSGADFTGSLAEEVWSGTAEVGQELNRDITTRLPVQEVTGPLGPGIYALQAALPGVDPSETPPALQWFVVSDLGLATLSGSDGLHVVVRGLSDAAPRAGAEVQLVSRANAVLGTARTDDQGHAMFDAGLAAGRGAAAPALVSVAMGEDIAFLSLTEPEFDLSDRGVAGLPPAPPIDVFVATDRGAYRAGETIHVTALARDSGARALSGVPLTAVLIRPDGVEHARTLADAVGAGGHVLTFPLAPGVPRGTWRLDILADPKAPPLASQRVLVEDFLPERIDFALTLPQGPFPAAALPELTLAARWLFGAPGAGLTAEADLRLSAAESVPGFEGFRFGRQDDPVSPWYEGLSAGQTDVTGALTIPVTLPDAMALPSPQPLAARVAVRLAEGSGRPVEREITRIVLPASPAPGIRPMFQGDTVAEGGEARFQIVALGPDGAPAAVPLHWRLNRVETDYQWYAMYGNWTWEPVTRRTRIAEGDLTATAGPAEIAAQVTWGRYELIVETTAGDYAVASVGFDAGWYAPADTLASPDRLELSLDKPAYRPGDTARLRLVPAADGVAVVSVLSNRVIALKTVAVTAGENLIDLPVTDDWGPGAYVTASVLRPLVAAAADRVPARALGLAHAAVDPGTRALAARFAVPAKSAPRAPLPVTLKVDGVAPGDTAFATIAAVDLGILNLTGFAAPDPQGHYFGQRRLGVALRDVYGRLIDGRTGAEGIIRSGGDGDRGLSMQAPPPTEELVAYFSGPLTIGADGTAQTEFQMPAFNGTVRLMAVVWSQGGVGQASADVLVRDPVVVTASAPRFLAPGDQARLMLDITHASGPAGRVGLDLTAEGLTLGASPSSVELAELGTARVTVPLTAGAAEGVETVLVRLTTPEGRVLDKVLTIPVQRNDPAISRQSRFDLAAGASFTLDAEVFAGLAPGTGTATLTLGPLARFDAAGLMAALDSYPYGCTEQTVSKALPLLHMSALAEPEGARPRIAAAVARVLTNQAASGAFGLWSPESGDLWLDAYVSDFLSRARAQGHAVPDAAFRNAMDNLRNQVNYAPDFSADTNGGGVGLAYALMVLAREGAAAAGDLRYYADVKGDDFATPLAAAQLGAALAAYGDQTRADAMFARAARLMGRAGDEGQIWRADYGTALRDQAAVLALAAEAGSTAVPLEAAGATLASRIAGQPLSPQEAAWALMAAQGLIDRPGTEGLTLNGAALARPTLQVTDAEAAAAPGAVANGSGKATTLTLTTTGVPEVAEAAGGTGYAITRRYYTLEGAAMDPAEVAQGTRLVTVLEVTPQGGGAARLMVADPLPAGFEIDNPNLLRGGDIAALAWLEVTDATRMTEFRQDRFLAALDWQSDDPFRLAYLVRAVTPGRFHHPAASVEDMYRPGYHARTGTGSVRVR</sequence>
<feature type="chain" id="PRO_5015451242" evidence="5">
    <location>
        <begin position="20"/>
        <end position="1811"/>
    </location>
</feature>
<dbReference type="Gene3D" id="1.50.10.20">
    <property type="match status" value="1"/>
</dbReference>
<dbReference type="OrthoDB" id="9767116at2"/>
<proteinExistence type="inferred from homology"/>
<evidence type="ECO:0000259" key="8">
    <source>
        <dbReference type="SMART" id="SM01360"/>
    </source>
</evidence>
<dbReference type="Pfam" id="PF00207">
    <property type="entry name" value="A2M"/>
    <property type="match status" value="1"/>
</dbReference>
<evidence type="ECO:0000313" key="10">
    <source>
        <dbReference type="Proteomes" id="UP000241899"/>
    </source>
</evidence>
<dbReference type="Pfam" id="PF17962">
    <property type="entry name" value="bMG6"/>
    <property type="match status" value="1"/>
</dbReference>